<sequence length="396" mass="45704">MKKNNVIILVLCLTILFAIAFGYMLFKCCVRATKAEIYDLEFQKDQEWMLIWLLLYYAHRYIHHQCLQLDHWFHLISPRETAARCCDQEKYMGCETCLRDRTRSARQERGRERSTKRYRSRDHEGHRAREADPEWIAQPKLQRPRRMLQMGAPAQNQWFGQPDYQQTPWQEQIPVPTQMSYPQAVAYSQMPQQGALPIFTPAYGPHMTNPTKAATMPEPVNYQHQHRHQQAQSEDRSDATRSKHTVIQTDKLPPQRKRNRGPAKVDYIHICDELPSIVLKSLKKSTIATSTTSSSSDSSGDSSTTQEVPRVSIPRAAPKATDTLPFQYPEYAYNPARPHIPATDPKPWIDDTAKGGRSKFKSRYAPFEPMSCQKEQSRRVRADGKQPAPSNVPICH</sequence>
<feature type="region of interest" description="Disordered" evidence="1">
    <location>
        <begin position="338"/>
        <end position="396"/>
    </location>
</feature>
<feature type="compositionally biased region" description="Basic and acidic residues" evidence="1">
    <location>
        <begin position="375"/>
        <end position="384"/>
    </location>
</feature>
<dbReference type="AlphaFoldDB" id="A0A6A7BBK5"/>
<organism evidence="2 3">
    <name type="scientific">Plenodomus tracheiphilus IPT5</name>
    <dbReference type="NCBI Taxonomy" id="1408161"/>
    <lineage>
        <taxon>Eukaryota</taxon>
        <taxon>Fungi</taxon>
        <taxon>Dikarya</taxon>
        <taxon>Ascomycota</taxon>
        <taxon>Pezizomycotina</taxon>
        <taxon>Dothideomycetes</taxon>
        <taxon>Pleosporomycetidae</taxon>
        <taxon>Pleosporales</taxon>
        <taxon>Pleosporineae</taxon>
        <taxon>Leptosphaeriaceae</taxon>
        <taxon>Plenodomus</taxon>
    </lineage>
</organism>
<accession>A0A6A7BBK5</accession>
<feature type="region of interest" description="Disordered" evidence="1">
    <location>
        <begin position="221"/>
        <end position="261"/>
    </location>
</feature>
<evidence type="ECO:0000313" key="3">
    <source>
        <dbReference type="Proteomes" id="UP000799423"/>
    </source>
</evidence>
<feature type="region of interest" description="Disordered" evidence="1">
    <location>
        <begin position="103"/>
        <end position="132"/>
    </location>
</feature>
<dbReference type="OrthoDB" id="3796969at2759"/>
<feature type="region of interest" description="Disordered" evidence="1">
    <location>
        <begin position="289"/>
        <end position="323"/>
    </location>
</feature>
<gene>
    <name evidence="2" type="ORF">T440DRAFT_526237</name>
</gene>
<protein>
    <submittedName>
        <fullName evidence="2">Uncharacterized protein</fullName>
    </submittedName>
</protein>
<reference evidence="2" key="1">
    <citation type="submission" date="2020-01" db="EMBL/GenBank/DDBJ databases">
        <authorList>
            <consortium name="DOE Joint Genome Institute"/>
            <person name="Haridas S."/>
            <person name="Albert R."/>
            <person name="Binder M."/>
            <person name="Bloem J."/>
            <person name="Labutti K."/>
            <person name="Salamov A."/>
            <person name="Andreopoulos B."/>
            <person name="Baker S.E."/>
            <person name="Barry K."/>
            <person name="Bills G."/>
            <person name="Bluhm B.H."/>
            <person name="Cannon C."/>
            <person name="Castanera R."/>
            <person name="Culley D.E."/>
            <person name="Daum C."/>
            <person name="Ezra D."/>
            <person name="Gonzalez J.B."/>
            <person name="Henrissat B."/>
            <person name="Kuo A."/>
            <person name="Liang C."/>
            <person name="Lipzen A."/>
            <person name="Lutzoni F."/>
            <person name="Magnuson J."/>
            <person name="Mondo S."/>
            <person name="Nolan M."/>
            <person name="Ohm R."/>
            <person name="Pangilinan J."/>
            <person name="Park H.-J."/>
            <person name="Ramirez L."/>
            <person name="Alfaro M."/>
            <person name="Sun H."/>
            <person name="Tritt A."/>
            <person name="Yoshinaga Y."/>
            <person name="Zwiers L.-H."/>
            <person name="Turgeon B.G."/>
            <person name="Goodwin S.B."/>
            <person name="Spatafora J.W."/>
            <person name="Crous P.W."/>
            <person name="Grigoriev I.V."/>
        </authorList>
    </citation>
    <scope>NUCLEOTIDE SEQUENCE</scope>
    <source>
        <strain evidence="2">IPT5</strain>
    </source>
</reference>
<dbReference type="EMBL" id="MU006298">
    <property type="protein sequence ID" value="KAF2852642.1"/>
    <property type="molecule type" value="Genomic_DNA"/>
</dbReference>
<evidence type="ECO:0000256" key="1">
    <source>
        <dbReference type="SAM" id="MobiDB-lite"/>
    </source>
</evidence>
<keyword evidence="3" id="KW-1185">Reference proteome</keyword>
<proteinExistence type="predicted"/>
<evidence type="ECO:0000313" key="2">
    <source>
        <dbReference type="EMBL" id="KAF2852642.1"/>
    </source>
</evidence>
<feature type="compositionally biased region" description="Low complexity" evidence="1">
    <location>
        <begin position="289"/>
        <end position="305"/>
    </location>
</feature>
<name>A0A6A7BBK5_9PLEO</name>
<dbReference type="Proteomes" id="UP000799423">
    <property type="component" value="Unassembled WGS sequence"/>
</dbReference>